<accession>A0A368L7W0</accession>
<evidence type="ECO:0000259" key="7">
    <source>
        <dbReference type="PROSITE" id="PS50109"/>
    </source>
</evidence>
<reference evidence="8 9" key="1">
    <citation type="journal article" date="2018" name="Int. J. Syst. Evol. Microbiol.">
        <title>Parvibium lacunae gen. nov., sp. nov., a new member of the family Alcaligenaceae isolated from a freshwater pond.</title>
        <authorList>
            <person name="Chen W.M."/>
            <person name="Xie P.B."/>
            <person name="Hsu M.Y."/>
            <person name="Sheu S.Y."/>
        </authorList>
    </citation>
    <scope>NUCLEOTIDE SEQUENCE [LARGE SCALE GENOMIC DNA]</scope>
    <source>
        <strain evidence="8 9">KMB9</strain>
    </source>
</reference>
<dbReference type="OrthoDB" id="9808408at2"/>
<dbReference type="GO" id="GO:0005886">
    <property type="term" value="C:plasma membrane"/>
    <property type="evidence" value="ECO:0007669"/>
    <property type="project" value="UniProtKB-SubCell"/>
</dbReference>
<feature type="domain" description="Histidine kinase" evidence="7">
    <location>
        <begin position="94"/>
        <end position="312"/>
    </location>
</feature>
<dbReference type="AlphaFoldDB" id="A0A368L7W0"/>
<dbReference type="PRINTS" id="PR00344">
    <property type="entry name" value="BCTRLSENSOR"/>
</dbReference>
<dbReference type="GO" id="GO:0030295">
    <property type="term" value="F:protein kinase activator activity"/>
    <property type="evidence" value="ECO:0007669"/>
    <property type="project" value="TreeGrafter"/>
</dbReference>
<dbReference type="GO" id="GO:0000156">
    <property type="term" value="F:phosphorelay response regulator activity"/>
    <property type="evidence" value="ECO:0007669"/>
    <property type="project" value="TreeGrafter"/>
</dbReference>
<dbReference type="EMBL" id="QPGB01000001">
    <property type="protein sequence ID" value="RCS59697.1"/>
    <property type="molecule type" value="Genomic_DNA"/>
</dbReference>
<protein>
    <recommendedName>
        <fullName evidence="3">histidine kinase</fullName>
        <ecNumber evidence="3">2.7.13.3</ecNumber>
    </recommendedName>
</protein>
<evidence type="ECO:0000256" key="6">
    <source>
        <dbReference type="ARBA" id="ARBA00022777"/>
    </source>
</evidence>
<evidence type="ECO:0000256" key="5">
    <source>
        <dbReference type="ARBA" id="ARBA00022679"/>
    </source>
</evidence>
<organism evidence="8 9">
    <name type="scientific">Parvibium lacunae</name>
    <dbReference type="NCBI Taxonomy" id="1888893"/>
    <lineage>
        <taxon>Bacteria</taxon>
        <taxon>Pseudomonadati</taxon>
        <taxon>Pseudomonadota</taxon>
        <taxon>Betaproteobacteria</taxon>
        <taxon>Burkholderiales</taxon>
        <taxon>Alcaligenaceae</taxon>
        <taxon>Parvibium</taxon>
    </lineage>
</organism>
<dbReference type="SUPFAM" id="SSF55874">
    <property type="entry name" value="ATPase domain of HSP90 chaperone/DNA topoisomerase II/histidine kinase"/>
    <property type="match status" value="1"/>
</dbReference>
<dbReference type="InterPro" id="IPR050351">
    <property type="entry name" value="BphY/WalK/GraS-like"/>
</dbReference>
<dbReference type="CDD" id="cd00082">
    <property type="entry name" value="HisKA"/>
    <property type="match status" value="1"/>
</dbReference>
<dbReference type="Gene3D" id="1.10.287.130">
    <property type="match status" value="1"/>
</dbReference>
<dbReference type="InterPro" id="IPR036890">
    <property type="entry name" value="HATPase_C_sf"/>
</dbReference>
<dbReference type="InterPro" id="IPR036097">
    <property type="entry name" value="HisK_dim/P_sf"/>
</dbReference>
<sequence>MIPSKLLLRQLKRAFGLSTEDQFQQFITRLRHYDVSTFPRDVGMLLREFEHFLTYIDQTYTQHDRDMHLRTRSLDLTSQELLQKNQEIQTYSNAISHDLRIPLRAISGYTGELINNLSQQESKESTLDHFLFKIQHAVADMELMINSLLQLANQQHELRKQVIDLTALTQDVIQTLRTNYPESEINFTVQSGLSTDADPVALREILQNLLSNAVKFSQSQVHPKIEIGQKNVADSEPAETTVFYVKDNGLGFPADQIARLFQPFQKLHVESGLSGYGIGLATTQHLIRRHGGKIWAENNPEGGACFYFTLSN</sequence>
<dbReference type="SUPFAM" id="SSF47384">
    <property type="entry name" value="Homodimeric domain of signal transducing histidine kinase"/>
    <property type="match status" value="1"/>
</dbReference>
<dbReference type="InterPro" id="IPR003661">
    <property type="entry name" value="HisK_dim/P_dom"/>
</dbReference>
<dbReference type="FunFam" id="3.30.565.10:FF:000006">
    <property type="entry name" value="Sensor histidine kinase WalK"/>
    <property type="match status" value="1"/>
</dbReference>
<dbReference type="PROSITE" id="PS50109">
    <property type="entry name" value="HIS_KIN"/>
    <property type="match status" value="1"/>
</dbReference>
<dbReference type="Proteomes" id="UP000252357">
    <property type="component" value="Unassembled WGS sequence"/>
</dbReference>
<proteinExistence type="predicted"/>
<dbReference type="Pfam" id="PF02518">
    <property type="entry name" value="HATPase_c"/>
    <property type="match status" value="1"/>
</dbReference>
<dbReference type="InterPro" id="IPR003594">
    <property type="entry name" value="HATPase_dom"/>
</dbReference>
<keyword evidence="6 8" id="KW-0418">Kinase</keyword>
<dbReference type="InterPro" id="IPR004358">
    <property type="entry name" value="Sig_transdc_His_kin-like_C"/>
</dbReference>
<dbReference type="Pfam" id="PF00512">
    <property type="entry name" value="HisKA"/>
    <property type="match status" value="1"/>
</dbReference>
<comment type="caution">
    <text evidence="8">The sequence shown here is derived from an EMBL/GenBank/DDBJ whole genome shotgun (WGS) entry which is preliminary data.</text>
</comment>
<evidence type="ECO:0000256" key="1">
    <source>
        <dbReference type="ARBA" id="ARBA00000085"/>
    </source>
</evidence>
<dbReference type="Gene3D" id="3.30.565.10">
    <property type="entry name" value="Histidine kinase-like ATPase, C-terminal domain"/>
    <property type="match status" value="1"/>
</dbReference>
<name>A0A368L7W0_9BURK</name>
<evidence type="ECO:0000313" key="9">
    <source>
        <dbReference type="Proteomes" id="UP000252357"/>
    </source>
</evidence>
<dbReference type="RefSeq" id="WP_114401844.1">
    <property type="nucleotide sequence ID" value="NZ_QPGB01000001.1"/>
</dbReference>
<gene>
    <name evidence="8" type="ORF">DU000_03040</name>
</gene>
<dbReference type="SMART" id="SM00387">
    <property type="entry name" value="HATPase_c"/>
    <property type="match status" value="1"/>
</dbReference>
<dbReference type="EC" id="2.7.13.3" evidence="3"/>
<comment type="subcellular location">
    <subcellularLocation>
        <location evidence="2">Cell inner membrane</location>
        <topology evidence="2">Multi-pass membrane protein</topology>
    </subcellularLocation>
</comment>
<keyword evidence="4" id="KW-0597">Phosphoprotein</keyword>
<evidence type="ECO:0000313" key="8">
    <source>
        <dbReference type="EMBL" id="RCS59697.1"/>
    </source>
</evidence>
<evidence type="ECO:0000256" key="3">
    <source>
        <dbReference type="ARBA" id="ARBA00012438"/>
    </source>
</evidence>
<dbReference type="GO" id="GO:0000155">
    <property type="term" value="F:phosphorelay sensor kinase activity"/>
    <property type="evidence" value="ECO:0007669"/>
    <property type="project" value="InterPro"/>
</dbReference>
<comment type="catalytic activity">
    <reaction evidence="1">
        <text>ATP + protein L-histidine = ADP + protein N-phospho-L-histidine.</text>
        <dbReference type="EC" id="2.7.13.3"/>
    </reaction>
</comment>
<dbReference type="SMART" id="SM00388">
    <property type="entry name" value="HisKA"/>
    <property type="match status" value="1"/>
</dbReference>
<dbReference type="InterPro" id="IPR005467">
    <property type="entry name" value="His_kinase_dom"/>
</dbReference>
<evidence type="ECO:0000256" key="2">
    <source>
        <dbReference type="ARBA" id="ARBA00004429"/>
    </source>
</evidence>
<dbReference type="GO" id="GO:0007234">
    <property type="term" value="P:osmosensory signaling via phosphorelay pathway"/>
    <property type="evidence" value="ECO:0007669"/>
    <property type="project" value="TreeGrafter"/>
</dbReference>
<keyword evidence="9" id="KW-1185">Reference proteome</keyword>
<evidence type="ECO:0000256" key="4">
    <source>
        <dbReference type="ARBA" id="ARBA00022553"/>
    </source>
</evidence>
<dbReference type="PANTHER" id="PTHR42878">
    <property type="entry name" value="TWO-COMPONENT HISTIDINE KINASE"/>
    <property type="match status" value="1"/>
</dbReference>
<keyword evidence="5" id="KW-0808">Transferase</keyword>
<dbReference type="PANTHER" id="PTHR42878:SF15">
    <property type="entry name" value="BACTERIOPHYTOCHROME"/>
    <property type="match status" value="1"/>
</dbReference>